<comment type="caution">
    <text evidence="2">The sequence shown here is derived from an EMBL/GenBank/DDBJ whole genome shotgun (WGS) entry which is preliminary data.</text>
</comment>
<reference evidence="2" key="1">
    <citation type="journal article" date="2019" name="Sci. Rep.">
        <title>Draft genome of Tanacetum cinerariifolium, the natural source of mosquito coil.</title>
        <authorList>
            <person name="Yamashiro T."/>
            <person name="Shiraishi A."/>
            <person name="Satake H."/>
            <person name="Nakayama K."/>
        </authorList>
    </citation>
    <scope>NUCLEOTIDE SEQUENCE</scope>
</reference>
<sequence>MNEVYDYGQNSCYDSTSIGFDQSQPQQYTVNHPIFNAHNSYLDSQIQLNNTLAKIKDQMTSVTGDDEVELTDEESSDSDDEEDVAGIFRIETNVCDFETPLCRTFKEFNYLLQIDPDVLTKDTEGFKTYEEYKDD</sequence>
<accession>A0A699K4M0</accession>
<dbReference type="AlphaFoldDB" id="A0A699K4M0"/>
<evidence type="ECO:0000313" key="2">
    <source>
        <dbReference type="EMBL" id="GFA74465.1"/>
    </source>
</evidence>
<protein>
    <submittedName>
        <fullName evidence="2">Uncharacterized protein</fullName>
    </submittedName>
</protein>
<name>A0A699K4M0_TANCI</name>
<gene>
    <name evidence="2" type="ORF">Tci_646437</name>
</gene>
<feature type="compositionally biased region" description="Acidic residues" evidence="1">
    <location>
        <begin position="64"/>
        <end position="83"/>
    </location>
</feature>
<dbReference type="EMBL" id="BKCJ010479789">
    <property type="protein sequence ID" value="GFA74465.1"/>
    <property type="molecule type" value="Genomic_DNA"/>
</dbReference>
<evidence type="ECO:0000256" key="1">
    <source>
        <dbReference type="SAM" id="MobiDB-lite"/>
    </source>
</evidence>
<proteinExistence type="predicted"/>
<feature type="region of interest" description="Disordered" evidence="1">
    <location>
        <begin position="59"/>
        <end position="83"/>
    </location>
</feature>
<organism evidence="2">
    <name type="scientific">Tanacetum cinerariifolium</name>
    <name type="common">Dalmatian daisy</name>
    <name type="synonym">Chrysanthemum cinerariifolium</name>
    <dbReference type="NCBI Taxonomy" id="118510"/>
    <lineage>
        <taxon>Eukaryota</taxon>
        <taxon>Viridiplantae</taxon>
        <taxon>Streptophyta</taxon>
        <taxon>Embryophyta</taxon>
        <taxon>Tracheophyta</taxon>
        <taxon>Spermatophyta</taxon>
        <taxon>Magnoliopsida</taxon>
        <taxon>eudicotyledons</taxon>
        <taxon>Gunneridae</taxon>
        <taxon>Pentapetalae</taxon>
        <taxon>asterids</taxon>
        <taxon>campanulids</taxon>
        <taxon>Asterales</taxon>
        <taxon>Asteraceae</taxon>
        <taxon>Asteroideae</taxon>
        <taxon>Anthemideae</taxon>
        <taxon>Anthemidinae</taxon>
        <taxon>Tanacetum</taxon>
    </lineage>
</organism>